<evidence type="ECO:0000256" key="5">
    <source>
        <dbReference type="ARBA" id="ARBA00023015"/>
    </source>
</evidence>
<dbReference type="Proteomes" id="UP000030748">
    <property type="component" value="Unassembled WGS sequence"/>
</dbReference>
<dbReference type="GO" id="GO:0005634">
    <property type="term" value="C:nucleus"/>
    <property type="evidence" value="ECO:0007669"/>
    <property type="project" value="UniProtKB-SubCell"/>
</dbReference>
<evidence type="ECO:0000256" key="4">
    <source>
        <dbReference type="ARBA" id="ARBA00022833"/>
    </source>
</evidence>
<dbReference type="GO" id="GO:0008270">
    <property type="term" value="F:zinc ion binding"/>
    <property type="evidence" value="ECO:0007669"/>
    <property type="project" value="UniProtKB-KW"/>
</dbReference>
<dbReference type="Pfam" id="PF13912">
    <property type="entry name" value="zf-C2H2_6"/>
    <property type="match status" value="1"/>
</dbReference>
<protein>
    <recommendedName>
        <fullName evidence="10">C2H2-type domain-containing protein</fullName>
    </recommendedName>
</protein>
<dbReference type="AlphaFoldDB" id="A0A022QH75"/>
<evidence type="ECO:0000313" key="11">
    <source>
        <dbReference type="EMBL" id="EYU26603.1"/>
    </source>
</evidence>
<keyword evidence="5" id="KW-0805">Transcription regulation</keyword>
<dbReference type="PANTHER" id="PTHR45801:SF111">
    <property type="entry name" value="C2H2 AND C2HC ZINC FINGERS SUPERFAMILY PROTEIN"/>
    <property type="match status" value="1"/>
</dbReference>
<dbReference type="InterPro" id="IPR013087">
    <property type="entry name" value="Znf_C2H2_type"/>
</dbReference>
<comment type="subcellular location">
    <subcellularLocation>
        <location evidence="1">Nucleus</location>
    </subcellularLocation>
</comment>
<evidence type="ECO:0000256" key="7">
    <source>
        <dbReference type="ARBA" id="ARBA00023242"/>
    </source>
</evidence>
<feature type="domain" description="C2H2-type" evidence="10">
    <location>
        <begin position="29"/>
        <end position="56"/>
    </location>
</feature>
<feature type="region of interest" description="Disordered" evidence="9">
    <location>
        <begin position="119"/>
        <end position="139"/>
    </location>
</feature>
<dbReference type="SMART" id="SM00355">
    <property type="entry name" value="ZnF_C2H2"/>
    <property type="match status" value="1"/>
</dbReference>
<evidence type="ECO:0000256" key="8">
    <source>
        <dbReference type="PROSITE-ProRule" id="PRU00042"/>
    </source>
</evidence>
<dbReference type="PANTHER" id="PTHR45801">
    <property type="entry name" value="OS07G0101800 PROTEIN"/>
    <property type="match status" value="1"/>
</dbReference>
<accession>A0A022QH75</accession>
<keyword evidence="3 8" id="KW-0863">Zinc-finger</keyword>
<name>A0A022QH75_ERYGU</name>
<dbReference type="SUPFAM" id="SSF57667">
    <property type="entry name" value="beta-beta-alpha zinc fingers"/>
    <property type="match status" value="1"/>
</dbReference>
<dbReference type="InterPro" id="IPR036236">
    <property type="entry name" value="Znf_C2H2_sf"/>
</dbReference>
<dbReference type="PROSITE" id="PS00028">
    <property type="entry name" value="ZINC_FINGER_C2H2_1"/>
    <property type="match status" value="1"/>
</dbReference>
<dbReference type="STRING" id="4155.A0A022QH75"/>
<dbReference type="InterPro" id="IPR052426">
    <property type="entry name" value="Plant_dev_regulator"/>
</dbReference>
<evidence type="ECO:0000256" key="2">
    <source>
        <dbReference type="ARBA" id="ARBA00022723"/>
    </source>
</evidence>
<dbReference type="eggNOG" id="ENOG502S768">
    <property type="taxonomic scope" value="Eukaryota"/>
</dbReference>
<keyword evidence="7" id="KW-0539">Nucleus</keyword>
<keyword evidence="2" id="KW-0479">Metal-binding</keyword>
<evidence type="ECO:0000256" key="6">
    <source>
        <dbReference type="ARBA" id="ARBA00023163"/>
    </source>
</evidence>
<evidence type="ECO:0000256" key="3">
    <source>
        <dbReference type="ARBA" id="ARBA00022771"/>
    </source>
</evidence>
<proteinExistence type="predicted"/>
<feature type="compositionally biased region" description="Basic and acidic residues" evidence="9">
    <location>
        <begin position="129"/>
        <end position="139"/>
    </location>
</feature>
<evidence type="ECO:0000259" key="10">
    <source>
        <dbReference type="PROSITE" id="PS50157"/>
    </source>
</evidence>
<dbReference type="Gene3D" id="3.30.160.60">
    <property type="entry name" value="Classic Zinc Finger"/>
    <property type="match status" value="1"/>
</dbReference>
<keyword evidence="12" id="KW-1185">Reference proteome</keyword>
<organism evidence="11 12">
    <name type="scientific">Erythranthe guttata</name>
    <name type="common">Yellow monkey flower</name>
    <name type="synonym">Mimulus guttatus</name>
    <dbReference type="NCBI Taxonomy" id="4155"/>
    <lineage>
        <taxon>Eukaryota</taxon>
        <taxon>Viridiplantae</taxon>
        <taxon>Streptophyta</taxon>
        <taxon>Embryophyta</taxon>
        <taxon>Tracheophyta</taxon>
        <taxon>Spermatophyta</taxon>
        <taxon>Magnoliopsida</taxon>
        <taxon>eudicotyledons</taxon>
        <taxon>Gunneridae</taxon>
        <taxon>Pentapetalae</taxon>
        <taxon>asterids</taxon>
        <taxon>lamiids</taxon>
        <taxon>Lamiales</taxon>
        <taxon>Phrymaceae</taxon>
        <taxon>Erythranthe</taxon>
    </lineage>
</organism>
<keyword evidence="6" id="KW-0804">Transcription</keyword>
<gene>
    <name evidence="11" type="ORF">MIMGU_mgv1a026136mg</name>
</gene>
<reference evidence="11 12" key="1">
    <citation type="journal article" date="2013" name="Proc. Natl. Acad. Sci. U.S.A.">
        <title>Fine-scale variation in meiotic recombination in Mimulus inferred from population shotgun sequencing.</title>
        <authorList>
            <person name="Hellsten U."/>
            <person name="Wright K.M."/>
            <person name="Jenkins J."/>
            <person name="Shu S."/>
            <person name="Yuan Y."/>
            <person name="Wessler S.R."/>
            <person name="Schmutz J."/>
            <person name="Willis J.H."/>
            <person name="Rokhsar D.S."/>
        </authorList>
    </citation>
    <scope>NUCLEOTIDE SEQUENCE [LARGE SCALE GENOMIC DNA]</scope>
    <source>
        <strain evidence="12">cv. DUN x IM62</strain>
    </source>
</reference>
<evidence type="ECO:0000256" key="9">
    <source>
        <dbReference type="SAM" id="MobiDB-lite"/>
    </source>
</evidence>
<dbReference type="PhylomeDB" id="A0A022QH75"/>
<evidence type="ECO:0000256" key="1">
    <source>
        <dbReference type="ARBA" id="ARBA00004123"/>
    </source>
</evidence>
<keyword evidence="4" id="KW-0862">Zinc</keyword>
<sequence length="163" mass="18365">MNMDSSRLQKSVQITETDLVSNIGQENYYRCSFCKRGFSNAQALGGHMNIHRRDRAKLRSQLISDDDQNLLSLNITNDKMDSRANNSSAAYTKEKLTSLTSHETTRSLLYESNISIHRRLPAEVPPPESGRDHEEAAAGRSLIDKHVIIDLELRLGQQNPQDG</sequence>
<dbReference type="PROSITE" id="PS50157">
    <property type="entry name" value="ZINC_FINGER_C2H2_2"/>
    <property type="match status" value="1"/>
</dbReference>
<dbReference type="EMBL" id="KI631651">
    <property type="protein sequence ID" value="EYU26603.1"/>
    <property type="molecule type" value="Genomic_DNA"/>
</dbReference>
<evidence type="ECO:0000313" key="12">
    <source>
        <dbReference type="Proteomes" id="UP000030748"/>
    </source>
</evidence>